<evidence type="ECO:0000256" key="4">
    <source>
        <dbReference type="ARBA" id="ARBA00023136"/>
    </source>
</evidence>
<keyword evidence="8" id="KW-1185">Reference proteome</keyword>
<evidence type="ECO:0000259" key="6">
    <source>
        <dbReference type="PROSITE" id="PS51380"/>
    </source>
</evidence>
<evidence type="ECO:0000256" key="5">
    <source>
        <dbReference type="SAM" id="Phobius"/>
    </source>
</evidence>
<dbReference type="PANTHER" id="PTHR48477">
    <property type="entry name" value="PHOSPHATE TRANSPORTER PHO1"/>
    <property type="match status" value="1"/>
</dbReference>
<dbReference type="Proteomes" id="UP000447434">
    <property type="component" value="Chromosome 5"/>
</dbReference>
<feature type="transmembrane region" description="Helical" evidence="5">
    <location>
        <begin position="267"/>
        <end position="286"/>
    </location>
</feature>
<evidence type="ECO:0000313" key="8">
    <source>
        <dbReference type="Proteomes" id="UP000447434"/>
    </source>
</evidence>
<keyword evidence="4 5" id="KW-0472">Membrane</keyword>
<organism evidence="7 8">
    <name type="scientific">Lupinus albus</name>
    <name type="common">White lupine</name>
    <name type="synonym">Lupinus termis</name>
    <dbReference type="NCBI Taxonomy" id="3870"/>
    <lineage>
        <taxon>Eukaryota</taxon>
        <taxon>Viridiplantae</taxon>
        <taxon>Streptophyta</taxon>
        <taxon>Embryophyta</taxon>
        <taxon>Tracheophyta</taxon>
        <taxon>Spermatophyta</taxon>
        <taxon>Magnoliopsida</taxon>
        <taxon>eudicotyledons</taxon>
        <taxon>Gunneridae</taxon>
        <taxon>Pentapetalae</taxon>
        <taxon>rosids</taxon>
        <taxon>fabids</taxon>
        <taxon>Fabales</taxon>
        <taxon>Fabaceae</taxon>
        <taxon>Papilionoideae</taxon>
        <taxon>50 kb inversion clade</taxon>
        <taxon>genistoids sensu lato</taxon>
        <taxon>core genistoids</taxon>
        <taxon>Genisteae</taxon>
        <taxon>Lupinus</taxon>
    </lineage>
</organism>
<feature type="transmembrane region" description="Helical" evidence="5">
    <location>
        <begin position="44"/>
        <end position="63"/>
    </location>
</feature>
<evidence type="ECO:0000256" key="3">
    <source>
        <dbReference type="ARBA" id="ARBA00022989"/>
    </source>
</evidence>
<evidence type="ECO:0000256" key="1">
    <source>
        <dbReference type="ARBA" id="ARBA00004141"/>
    </source>
</evidence>
<dbReference type="InterPro" id="IPR004342">
    <property type="entry name" value="EXS_C"/>
</dbReference>
<gene>
    <name evidence="7" type="ORF">Lalb_Chr05g0229131</name>
</gene>
<keyword evidence="2 5" id="KW-0812">Transmembrane</keyword>
<dbReference type="PANTHER" id="PTHR48477:SF1">
    <property type="entry name" value="PHOSPHATE TRANSPORTER PHO1"/>
    <property type="match status" value="1"/>
</dbReference>
<feature type="transmembrane region" description="Helical" evidence="5">
    <location>
        <begin position="316"/>
        <end position="336"/>
    </location>
</feature>
<name>A0A6A4QK23_LUPAL</name>
<feature type="transmembrane region" description="Helical" evidence="5">
    <location>
        <begin position="120"/>
        <end position="141"/>
    </location>
</feature>
<dbReference type="InterPro" id="IPR052486">
    <property type="entry name" value="PHO1"/>
</dbReference>
<dbReference type="Pfam" id="PF03124">
    <property type="entry name" value="EXS"/>
    <property type="match status" value="1"/>
</dbReference>
<feature type="transmembrane region" description="Helical" evidence="5">
    <location>
        <begin position="84"/>
        <end position="108"/>
    </location>
</feature>
<dbReference type="EMBL" id="WOCE01000005">
    <property type="protein sequence ID" value="KAE9614528.1"/>
    <property type="molecule type" value="Genomic_DNA"/>
</dbReference>
<accession>A0A6A4QK23</accession>
<evidence type="ECO:0000313" key="7">
    <source>
        <dbReference type="EMBL" id="KAE9614528.1"/>
    </source>
</evidence>
<dbReference type="OrthoDB" id="9970435at2759"/>
<comment type="caution">
    <text evidence="7">The sequence shown here is derived from an EMBL/GenBank/DDBJ whole genome shotgun (WGS) entry which is preliminary data.</text>
</comment>
<evidence type="ECO:0000256" key="2">
    <source>
        <dbReference type="ARBA" id="ARBA00022692"/>
    </source>
</evidence>
<sequence length="396" mass="46170">MNSGVFSGCFLALLAGYVIMAHVTGLYKRQQKSVYMETVYPVLSMFSLIFLHLFLYGCNIFAWRKTRINYSFIFELALTKELKYRDVFLICATAMAAVVGVMFGHLTLLTKGYSYAQVQAIPGLLFLAFLLILVCPFNTIYRSSRYRFLCVMRNIILSPFYKVVMLDFFMADQLCSQVPMLRNIEYVICYYITGSYKTQDYGYCMRTKHYRDLAYAVSFLPYYWRTLQCARRWFDEGDTGHLFNLGKYVSAILAAGARLAYEKDGSVGWLCVVVIMSIAATVYQLYWDFVKDWGLLQMNSKNPWLRDELMLRGKTIYYFSMGLNLILRLAWLQTVLHSSFENVDYRVTSLFLAVVEVIRRGLWNFYRLENEHLNNAGKFRAVKTVPLPFHEVDEED</sequence>
<proteinExistence type="predicted"/>
<dbReference type="GO" id="GO:0016020">
    <property type="term" value="C:membrane"/>
    <property type="evidence" value="ECO:0007669"/>
    <property type="project" value="UniProtKB-SubCell"/>
</dbReference>
<dbReference type="AlphaFoldDB" id="A0A6A4QK23"/>
<dbReference type="PROSITE" id="PS51380">
    <property type="entry name" value="EXS"/>
    <property type="match status" value="1"/>
</dbReference>
<dbReference type="GO" id="GO:0016036">
    <property type="term" value="P:cellular response to phosphate starvation"/>
    <property type="evidence" value="ECO:0007669"/>
    <property type="project" value="InterPro"/>
</dbReference>
<protein>
    <recommendedName>
        <fullName evidence="6">EXS domain-containing protein</fullName>
    </recommendedName>
</protein>
<reference evidence="8" key="1">
    <citation type="journal article" date="2020" name="Nat. Commun.">
        <title>Genome sequence of the cluster root forming white lupin.</title>
        <authorList>
            <person name="Hufnagel B."/>
            <person name="Marques A."/>
            <person name="Soriano A."/>
            <person name="Marques L."/>
            <person name="Divol F."/>
            <person name="Doumas P."/>
            <person name="Sallet E."/>
            <person name="Mancinotti D."/>
            <person name="Carrere S."/>
            <person name="Marande W."/>
            <person name="Arribat S."/>
            <person name="Keller J."/>
            <person name="Huneau C."/>
            <person name="Blein T."/>
            <person name="Aime D."/>
            <person name="Laguerre M."/>
            <person name="Taylor J."/>
            <person name="Schubert V."/>
            <person name="Nelson M."/>
            <person name="Geu-Flores F."/>
            <person name="Crespi M."/>
            <person name="Gallardo-Guerrero K."/>
            <person name="Delaux P.-M."/>
            <person name="Salse J."/>
            <person name="Berges H."/>
            <person name="Guyot R."/>
            <person name="Gouzy J."/>
            <person name="Peret B."/>
        </authorList>
    </citation>
    <scope>NUCLEOTIDE SEQUENCE [LARGE SCALE GENOMIC DNA]</scope>
    <source>
        <strain evidence="8">cv. Amiga</strain>
    </source>
</reference>
<feature type="domain" description="EXS" evidence="6">
    <location>
        <begin position="205"/>
        <end position="396"/>
    </location>
</feature>
<comment type="subcellular location">
    <subcellularLocation>
        <location evidence="1">Membrane</location>
        <topology evidence="1">Multi-pass membrane protein</topology>
    </subcellularLocation>
</comment>
<keyword evidence="3 5" id="KW-1133">Transmembrane helix</keyword>